<keyword evidence="2" id="KW-1185">Reference proteome</keyword>
<protein>
    <submittedName>
        <fullName evidence="1">Uncharacterized protein</fullName>
    </submittedName>
</protein>
<dbReference type="Proteomes" id="UP001175261">
    <property type="component" value="Unassembled WGS sequence"/>
</dbReference>
<evidence type="ECO:0000313" key="2">
    <source>
        <dbReference type="Proteomes" id="UP001175261"/>
    </source>
</evidence>
<name>A0AA39GF43_SARSR</name>
<dbReference type="PANTHER" id="PTHR36986">
    <property type="entry name" value="UPF0643 PROTEIN PB2B2.08"/>
    <property type="match status" value="1"/>
</dbReference>
<dbReference type="SUPFAM" id="SSF54909">
    <property type="entry name" value="Dimeric alpha+beta barrel"/>
    <property type="match status" value="1"/>
</dbReference>
<proteinExistence type="predicted"/>
<gene>
    <name evidence="1" type="ORF">NLU13_6012</name>
</gene>
<dbReference type="AlphaFoldDB" id="A0AA39GF43"/>
<organism evidence="1 2">
    <name type="scientific">Sarocladium strictum</name>
    <name type="common">Black bundle disease fungus</name>
    <name type="synonym">Acremonium strictum</name>
    <dbReference type="NCBI Taxonomy" id="5046"/>
    <lineage>
        <taxon>Eukaryota</taxon>
        <taxon>Fungi</taxon>
        <taxon>Dikarya</taxon>
        <taxon>Ascomycota</taxon>
        <taxon>Pezizomycotina</taxon>
        <taxon>Sordariomycetes</taxon>
        <taxon>Hypocreomycetidae</taxon>
        <taxon>Hypocreales</taxon>
        <taxon>Sarocladiaceae</taxon>
        <taxon>Sarocladium</taxon>
    </lineage>
</organism>
<evidence type="ECO:0000313" key="1">
    <source>
        <dbReference type="EMBL" id="KAK0386175.1"/>
    </source>
</evidence>
<accession>A0AA39GF43</accession>
<dbReference type="PANTHER" id="PTHR36986:SF1">
    <property type="entry name" value="UPF0643 PROTEIN PB2B2.08"/>
    <property type="match status" value="1"/>
</dbReference>
<sequence length="217" mass="24107">MAAPGVQPVLSQPATTVGNGKRDAHIAINEIRQTDSKFLVQSPYDEEGHLLDLDTVNHENGLLARALTKLYAIRADYATAPYNDSFNWSEVMTELRQLVAESGQGFQESSFYVVAFRSQIKPSTDYSHLGELDKAAHAEAVASGGFLKYWFGSPDSELRNLATCLWRSRDDAIAGGRGPAHRKAAGSTRSLYAYWKIDQHRLTIGNNAESWEITEWE</sequence>
<dbReference type="EMBL" id="JAPDFR010000005">
    <property type="protein sequence ID" value="KAK0386175.1"/>
    <property type="molecule type" value="Genomic_DNA"/>
</dbReference>
<comment type="caution">
    <text evidence="1">The sequence shown here is derived from an EMBL/GenBank/DDBJ whole genome shotgun (WGS) entry which is preliminary data.</text>
</comment>
<dbReference type="InterPro" id="IPR011008">
    <property type="entry name" value="Dimeric_a/b-barrel"/>
</dbReference>
<reference evidence="1" key="1">
    <citation type="submission" date="2022-10" db="EMBL/GenBank/DDBJ databases">
        <title>Determination and structural analysis of whole genome sequence of Sarocladium strictum F4-1.</title>
        <authorList>
            <person name="Hu L."/>
            <person name="Jiang Y."/>
        </authorList>
    </citation>
    <scope>NUCLEOTIDE SEQUENCE</scope>
    <source>
        <strain evidence="1">F4-1</strain>
    </source>
</reference>